<keyword evidence="1" id="KW-0812">Transmembrane</keyword>
<dbReference type="EMBL" id="KZ678142">
    <property type="protein sequence ID" value="PSN61979.1"/>
    <property type="molecule type" value="Genomic_DNA"/>
</dbReference>
<keyword evidence="1" id="KW-1133">Transmembrane helix</keyword>
<reference evidence="2 3" key="1">
    <citation type="journal article" date="2018" name="Front. Microbiol.">
        <title>Genome-Wide Analysis of Corynespora cassiicola Leaf Fall Disease Putative Effectors.</title>
        <authorList>
            <person name="Lopez D."/>
            <person name="Ribeiro S."/>
            <person name="Label P."/>
            <person name="Fumanal B."/>
            <person name="Venisse J.S."/>
            <person name="Kohler A."/>
            <person name="de Oliveira R.R."/>
            <person name="Labutti K."/>
            <person name="Lipzen A."/>
            <person name="Lail K."/>
            <person name="Bauer D."/>
            <person name="Ohm R.A."/>
            <person name="Barry K.W."/>
            <person name="Spatafora J."/>
            <person name="Grigoriev I.V."/>
            <person name="Martin F.M."/>
            <person name="Pujade-Renaud V."/>
        </authorList>
    </citation>
    <scope>NUCLEOTIDE SEQUENCE [LARGE SCALE GENOMIC DNA]</scope>
    <source>
        <strain evidence="2 3">Philippines</strain>
    </source>
</reference>
<dbReference type="AlphaFoldDB" id="A0A2T2N997"/>
<evidence type="ECO:0000256" key="1">
    <source>
        <dbReference type="SAM" id="Phobius"/>
    </source>
</evidence>
<name>A0A2T2N997_CORCC</name>
<feature type="transmembrane region" description="Helical" evidence="1">
    <location>
        <begin position="95"/>
        <end position="113"/>
    </location>
</feature>
<sequence length="119" mass="13479">MANHDVARDSRLALGASGYANRLRWHQCDQVNTKRKLTGPVGLSPDMRHVLCVVISNALMRMSEGRWLSMNKMPVARVAEYYLFDFFALHRPGPALMEILTVLLCSSIVIYVLDLFDVI</sequence>
<evidence type="ECO:0000313" key="3">
    <source>
        <dbReference type="Proteomes" id="UP000240883"/>
    </source>
</evidence>
<proteinExistence type="predicted"/>
<keyword evidence="3" id="KW-1185">Reference proteome</keyword>
<protein>
    <submittedName>
        <fullName evidence="2">Uncharacterized protein</fullName>
    </submittedName>
</protein>
<dbReference type="Proteomes" id="UP000240883">
    <property type="component" value="Unassembled WGS sequence"/>
</dbReference>
<evidence type="ECO:0000313" key="2">
    <source>
        <dbReference type="EMBL" id="PSN61979.1"/>
    </source>
</evidence>
<keyword evidence="1" id="KW-0472">Membrane</keyword>
<gene>
    <name evidence="2" type="ORF">BS50DRAFT_134556</name>
</gene>
<accession>A0A2T2N997</accession>
<organism evidence="2 3">
    <name type="scientific">Corynespora cassiicola Philippines</name>
    <dbReference type="NCBI Taxonomy" id="1448308"/>
    <lineage>
        <taxon>Eukaryota</taxon>
        <taxon>Fungi</taxon>
        <taxon>Dikarya</taxon>
        <taxon>Ascomycota</taxon>
        <taxon>Pezizomycotina</taxon>
        <taxon>Dothideomycetes</taxon>
        <taxon>Pleosporomycetidae</taxon>
        <taxon>Pleosporales</taxon>
        <taxon>Corynesporascaceae</taxon>
        <taxon>Corynespora</taxon>
    </lineage>
</organism>